<reference evidence="5 6" key="1">
    <citation type="journal article" date="2015" name="Genome Announc.">
        <title>Complete Genome Sequence of Spiroplasma cantharicola CC-1T (DSM 21588), a Bacterium Isolated from Soldier Beetle (Cantharis carolinus).</title>
        <authorList>
            <person name="Lo W.S."/>
            <person name="Liu P.Y."/>
            <person name="Kuo C.H."/>
        </authorList>
    </citation>
    <scope>NUCLEOTIDE SEQUENCE [LARGE SCALE GENOMIC DNA]</scope>
    <source>
        <strain evidence="5 6">CC-1</strain>
    </source>
</reference>
<dbReference type="STRING" id="362837.SCANT_v1c06470"/>
<dbReference type="InterPro" id="IPR051782">
    <property type="entry name" value="ABC_Transporter_VariousFunc"/>
</dbReference>
<dbReference type="PANTHER" id="PTHR42939:SF1">
    <property type="entry name" value="ABC TRANSPORTER ATP-BINDING PROTEIN ALBC-RELATED"/>
    <property type="match status" value="1"/>
</dbReference>
<gene>
    <name evidence="5" type="ORF">SCANT_v1c06470</name>
</gene>
<dbReference type="InterPro" id="IPR003439">
    <property type="entry name" value="ABC_transporter-like_ATP-bd"/>
</dbReference>
<name>A0A0M4JIS1_9MOLU</name>
<dbReference type="EMBL" id="CP012622">
    <property type="protein sequence ID" value="ALD66553.1"/>
    <property type="molecule type" value="Genomic_DNA"/>
</dbReference>
<dbReference type="AlphaFoldDB" id="A0A0M4JIS1"/>
<feature type="domain" description="ABC transporter" evidence="4">
    <location>
        <begin position="5"/>
        <end position="235"/>
    </location>
</feature>
<protein>
    <submittedName>
        <fullName evidence="5">ABC transporter ATP-binding protein</fullName>
    </submittedName>
</protein>
<evidence type="ECO:0000256" key="2">
    <source>
        <dbReference type="ARBA" id="ARBA00022741"/>
    </source>
</evidence>
<evidence type="ECO:0000313" key="5">
    <source>
        <dbReference type="EMBL" id="ALD66553.1"/>
    </source>
</evidence>
<keyword evidence="2" id="KW-0547">Nucleotide-binding</keyword>
<evidence type="ECO:0000259" key="4">
    <source>
        <dbReference type="PROSITE" id="PS50893"/>
    </source>
</evidence>
<dbReference type="SMART" id="SM00382">
    <property type="entry name" value="AAA"/>
    <property type="match status" value="1"/>
</dbReference>
<dbReference type="InterPro" id="IPR027417">
    <property type="entry name" value="P-loop_NTPase"/>
</dbReference>
<keyword evidence="3 5" id="KW-0067">ATP-binding</keyword>
<dbReference type="OrthoDB" id="9779029at2"/>
<dbReference type="PATRIC" id="fig|362837.3.peg.663"/>
<sequence>MEDIIQFDNYLKKFKKKLIGPLNCSIKKARITALLGSSGSGKTVILNSLLGMIKNFNGKILVEGINRKSLKYFKVNKKIGYYTQMDFSLYNVSAYKFLLDISIMMGLNKKNVRMKIENWMKYFDLWEARNKSIKSFSWGMKNRMNLILCFIKDPEIIIMDEPGANLDSYWRNKIKNLLIEYKKQNKTVIITVHNIDEIADIIDDYIIIDNGENVFNGSAEELDIYAKYKVYINERFNHKNFRFFLSEYGIKAFKFDRDENSLVVAIENFKQINFLFLYLIKNNLPLKNLVKLPINMESIHKALESKKLMQS</sequence>
<dbReference type="RefSeq" id="WP_083434217.1">
    <property type="nucleotide sequence ID" value="NZ_CP012622.1"/>
</dbReference>
<dbReference type="Gene3D" id="3.40.50.300">
    <property type="entry name" value="P-loop containing nucleotide triphosphate hydrolases"/>
    <property type="match status" value="1"/>
</dbReference>
<evidence type="ECO:0000256" key="3">
    <source>
        <dbReference type="ARBA" id="ARBA00022840"/>
    </source>
</evidence>
<dbReference type="PROSITE" id="PS50893">
    <property type="entry name" value="ABC_TRANSPORTER_2"/>
    <property type="match status" value="1"/>
</dbReference>
<organism evidence="5 6">
    <name type="scientific">Spiroplasma cantharicola</name>
    <dbReference type="NCBI Taxonomy" id="362837"/>
    <lineage>
        <taxon>Bacteria</taxon>
        <taxon>Bacillati</taxon>
        <taxon>Mycoplasmatota</taxon>
        <taxon>Mollicutes</taxon>
        <taxon>Entomoplasmatales</taxon>
        <taxon>Spiroplasmataceae</taxon>
        <taxon>Spiroplasma</taxon>
    </lineage>
</organism>
<dbReference type="PANTHER" id="PTHR42939">
    <property type="entry name" value="ABC TRANSPORTER ATP-BINDING PROTEIN ALBC-RELATED"/>
    <property type="match status" value="1"/>
</dbReference>
<dbReference type="Pfam" id="PF00005">
    <property type="entry name" value="ABC_tran"/>
    <property type="match status" value="1"/>
</dbReference>
<evidence type="ECO:0000256" key="1">
    <source>
        <dbReference type="ARBA" id="ARBA00022448"/>
    </source>
</evidence>
<dbReference type="GO" id="GO:0005524">
    <property type="term" value="F:ATP binding"/>
    <property type="evidence" value="ECO:0007669"/>
    <property type="project" value="UniProtKB-KW"/>
</dbReference>
<dbReference type="SUPFAM" id="SSF52540">
    <property type="entry name" value="P-loop containing nucleoside triphosphate hydrolases"/>
    <property type="match status" value="1"/>
</dbReference>
<dbReference type="Proteomes" id="UP000063919">
    <property type="component" value="Chromosome"/>
</dbReference>
<dbReference type="InterPro" id="IPR003593">
    <property type="entry name" value="AAA+_ATPase"/>
</dbReference>
<accession>A0A0M4JIS1</accession>
<keyword evidence="6" id="KW-1185">Reference proteome</keyword>
<evidence type="ECO:0000313" key="6">
    <source>
        <dbReference type="Proteomes" id="UP000063919"/>
    </source>
</evidence>
<proteinExistence type="predicted"/>
<keyword evidence="1" id="KW-0813">Transport</keyword>
<dbReference type="KEGG" id="scj:SCANT_v1c06470"/>
<dbReference type="GO" id="GO:0016887">
    <property type="term" value="F:ATP hydrolysis activity"/>
    <property type="evidence" value="ECO:0007669"/>
    <property type="project" value="InterPro"/>
</dbReference>